<dbReference type="Gene3D" id="1.20.120.450">
    <property type="entry name" value="dinb family like domain"/>
    <property type="match status" value="1"/>
</dbReference>
<dbReference type="OrthoDB" id="3724345at2759"/>
<gene>
    <name evidence="1" type="ORF">B2J93_7653</name>
</gene>
<evidence type="ECO:0000313" key="2">
    <source>
        <dbReference type="Proteomes" id="UP000242519"/>
    </source>
</evidence>
<comment type="caution">
    <text evidence="1">The sequence shown here is derived from an EMBL/GenBank/DDBJ whole genome shotgun (WGS) entry which is preliminary data.</text>
</comment>
<dbReference type="EMBL" id="MZNU01000074">
    <property type="protein sequence ID" value="OWP05452.1"/>
    <property type="molecule type" value="Genomic_DNA"/>
</dbReference>
<evidence type="ECO:0008006" key="3">
    <source>
        <dbReference type="Google" id="ProtNLM"/>
    </source>
</evidence>
<dbReference type="AlphaFoldDB" id="A0A218ZCH4"/>
<reference evidence="1 2" key="1">
    <citation type="submission" date="2017-04" db="EMBL/GenBank/DDBJ databases">
        <title>Draft genome sequence of Marssonina coronaria NL1: causal agent of apple blotch.</title>
        <authorList>
            <person name="Cheng Q."/>
        </authorList>
    </citation>
    <scope>NUCLEOTIDE SEQUENCE [LARGE SCALE GENOMIC DNA]</scope>
    <source>
        <strain evidence="1 2">NL1</strain>
    </source>
</reference>
<dbReference type="SUPFAM" id="SSF109854">
    <property type="entry name" value="DinB/YfiT-like putative metalloenzymes"/>
    <property type="match status" value="1"/>
</dbReference>
<dbReference type="PANTHER" id="PTHR36922">
    <property type="entry name" value="BLL2446 PROTEIN"/>
    <property type="match status" value="1"/>
</dbReference>
<dbReference type="InParanoid" id="A0A218ZCH4"/>
<evidence type="ECO:0000313" key="1">
    <source>
        <dbReference type="EMBL" id="OWP05452.1"/>
    </source>
</evidence>
<dbReference type="InterPro" id="IPR034660">
    <property type="entry name" value="DinB/YfiT-like"/>
</dbReference>
<dbReference type="STRING" id="503106.A0A218ZCH4"/>
<dbReference type="Proteomes" id="UP000242519">
    <property type="component" value="Unassembled WGS sequence"/>
</dbReference>
<sequence>MPISLYELTIPVFLKNLRILSKLLDRGLEHVKDESNDLTEEILVSARLIANMEAFAYQVQSVSRTATSFLSNVGKLDIPAWEDSEKTVAELQARLQKTVALLETVRPEDVDAGEQRPAALQTKSGELKYETGISYALELALPNFFFHFVTAYGLLRKEGVEIGKAHYLGMK</sequence>
<keyword evidence="2" id="KW-1185">Reference proteome</keyword>
<protein>
    <recommendedName>
        <fullName evidence="3">DUF1993 domain-containing protein</fullName>
    </recommendedName>
</protein>
<proteinExistence type="predicted"/>
<organism evidence="1 2">
    <name type="scientific">Diplocarpon coronariae</name>
    <dbReference type="NCBI Taxonomy" id="2795749"/>
    <lineage>
        <taxon>Eukaryota</taxon>
        <taxon>Fungi</taxon>
        <taxon>Dikarya</taxon>
        <taxon>Ascomycota</taxon>
        <taxon>Pezizomycotina</taxon>
        <taxon>Leotiomycetes</taxon>
        <taxon>Helotiales</taxon>
        <taxon>Drepanopezizaceae</taxon>
        <taxon>Diplocarpon</taxon>
    </lineage>
</organism>
<dbReference type="InterPro" id="IPR018531">
    <property type="entry name" value="DUF1993"/>
</dbReference>
<dbReference type="Pfam" id="PF09351">
    <property type="entry name" value="DUF1993"/>
    <property type="match status" value="1"/>
</dbReference>
<name>A0A218ZCH4_9HELO</name>
<accession>A0A218ZCH4</accession>
<dbReference type="PANTHER" id="PTHR36922:SF1">
    <property type="entry name" value="DUF1993 DOMAIN-CONTAINING PROTEIN"/>
    <property type="match status" value="1"/>
</dbReference>